<organism evidence="1 2">
    <name type="scientific">Actinokineospora guangxiensis</name>
    <dbReference type="NCBI Taxonomy" id="1490288"/>
    <lineage>
        <taxon>Bacteria</taxon>
        <taxon>Bacillati</taxon>
        <taxon>Actinomycetota</taxon>
        <taxon>Actinomycetes</taxon>
        <taxon>Pseudonocardiales</taxon>
        <taxon>Pseudonocardiaceae</taxon>
        <taxon>Actinokineospora</taxon>
    </lineage>
</organism>
<reference evidence="2" key="1">
    <citation type="journal article" date="2019" name="Int. J. Syst. Evol. Microbiol.">
        <title>The Global Catalogue of Microorganisms (GCM) 10K type strain sequencing project: providing services to taxonomists for standard genome sequencing and annotation.</title>
        <authorList>
            <consortium name="The Broad Institute Genomics Platform"/>
            <consortium name="The Broad Institute Genome Sequencing Center for Infectious Disease"/>
            <person name="Wu L."/>
            <person name="Ma J."/>
        </authorList>
    </citation>
    <scope>NUCLEOTIDE SEQUENCE [LARGE SCALE GENOMIC DNA]</scope>
    <source>
        <strain evidence="2">CCUG 59778</strain>
    </source>
</reference>
<evidence type="ECO:0000313" key="2">
    <source>
        <dbReference type="Proteomes" id="UP001596157"/>
    </source>
</evidence>
<dbReference type="EMBL" id="JBHSKF010000004">
    <property type="protein sequence ID" value="MFC5287640.1"/>
    <property type="molecule type" value="Genomic_DNA"/>
</dbReference>
<gene>
    <name evidence="1" type="ORF">ACFPM7_11320</name>
</gene>
<dbReference type="Proteomes" id="UP001596157">
    <property type="component" value="Unassembled WGS sequence"/>
</dbReference>
<dbReference type="RefSeq" id="WP_378246806.1">
    <property type="nucleotide sequence ID" value="NZ_JBHSKF010000004.1"/>
</dbReference>
<keyword evidence="2" id="KW-1185">Reference proteome</keyword>
<proteinExistence type="predicted"/>
<accession>A0ABW0ENW3</accession>
<comment type="caution">
    <text evidence="1">The sequence shown here is derived from an EMBL/GenBank/DDBJ whole genome shotgun (WGS) entry which is preliminary data.</text>
</comment>
<evidence type="ECO:0000313" key="1">
    <source>
        <dbReference type="EMBL" id="MFC5287640.1"/>
    </source>
</evidence>
<sequence length="157" mass="17398">MRADLVPYIASWTGEVVAKPDIVEHPSGLGIAFRDEQLIDRDSRGVLWDRYSVRQGEGTPRYADIHPARQRRAMRVLLCQVCGGQADTTPDGVLWLLPAESTWPGWPSVHGVSGLRYRAALPHPVVTGQVTVSHADPAIRWVLATKLVRVLDECDIL</sequence>
<protein>
    <submittedName>
        <fullName evidence="1">Uncharacterized protein</fullName>
    </submittedName>
</protein>
<name>A0ABW0ENW3_9PSEU</name>